<dbReference type="InterPro" id="IPR001360">
    <property type="entry name" value="Glyco_hydro_1"/>
</dbReference>
<dbReference type="PANTHER" id="PTHR10353:SF267">
    <property type="entry name" value="BETA-GLUCOSIDASE"/>
    <property type="match status" value="1"/>
</dbReference>
<proteinExistence type="inferred from homology"/>
<dbReference type="InterPro" id="IPR018120">
    <property type="entry name" value="Glyco_hydro_1_AS"/>
</dbReference>
<keyword evidence="3" id="KW-0378">Hydrolase</keyword>
<dbReference type="OrthoDB" id="65569at2759"/>
<evidence type="ECO:0000256" key="5">
    <source>
        <dbReference type="RuleBase" id="RU003690"/>
    </source>
</evidence>
<dbReference type="Pfam" id="PF00232">
    <property type="entry name" value="Glyco_hydro_1"/>
    <property type="match status" value="1"/>
</dbReference>
<dbReference type="PANTHER" id="PTHR10353">
    <property type="entry name" value="GLYCOSYL HYDROLASE"/>
    <property type="match status" value="1"/>
</dbReference>
<evidence type="ECO:0000256" key="3">
    <source>
        <dbReference type="ARBA" id="ARBA00022801"/>
    </source>
</evidence>
<dbReference type="GO" id="GO:0005975">
    <property type="term" value="P:carbohydrate metabolic process"/>
    <property type="evidence" value="ECO:0007669"/>
    <property type="project" value="InterPro"/>
</dbReference>
<name>A0A8N4ESW7_ELAGV</name>
<accession>A0A8N4ESW7</accession>
<feature type="active site" description="Nucleophile" evidence="4">
    <location>
        <position position="498"/>
    </location>
</feature>
<dbReference type="GO" id="GO:0008422">
    <property type="term" value="F:beta-glucosidase activity"/>
    <property type="evidence" value="ECO:0007669"/>
    <property type="project" value="UniProtKB-ARBA"/>
</dbReference>
<sequence>MEPAKAALDEERGKRQDVEKATQVANEKIHPVVVENHRDAESSREWNPLRRSWKKNGVFSPSLKFIGGEETIILQNRHVEYAKNWHDMSAREVENWHRGSAKIIDKEKEVASCAVMAQASGPPTATGTIDTVAAPQSTANCEQLLLESSPVAPGQQIIANKIADRSNGDTALDSYNRYKEDVKIVKELGLDAYRFSISWPRILPNGSLSGGVNNEGVKYYNNLINELISNGLKPFVTIFHWDLPQSLEDQYGGFLNSHIINDYLDFAEVCFKEFGDRVKHWITFNEPLIFSTMGYASGTLAPGRCTPGTVGNCPIGDSSREPYIVGHNILLAHAAAVKLYRNKYQGSQMGKIGITLATQWYEPMYGTKSNYDAVERALDFSYGWFMDPLTQGDYPFSMRALVGDRLPKFTKEQSALVKGSFDFVGLNYYTASYVYSAPISNGATKNYYADSYTNTTGVRDGIPIGPAVIWLFIYPKGIRDILLYTKTKYNNPVIYITENGVAEANNETLSLQEALKDDTRIYYYRKHLLYVQKAIRGGVDVRGYFAWTLLDDFEWNSGYTIRFGIHYVDYKDGLKRYPKKSAYWFRKFLKRT</sequence>
<evidence type="ECO:0000256" key="6">
    <source>
        <dbReference type="SAM" id="MobiDB-lite"/>
    </source>
</evidence>
<dbReference type="Gene3D" id="3.20.20.80">
    <property type="entry name" value="Glycosidases"/>
    <property type="match status" value="1"/>
</dbReference>
<organism evidence="7 8">
    <name type="scientific">Elaeis guineensis var. tenera</name>
    <name type="common">Oil palm</name>
    <dbReference type="NCBI Taxonomy" id="51953"/>
    <lineage>
        <taxon>Eukaryota</taxon>
        <taxon>Viridiplantae</taxon>
        <taxon>Streptophyta</taxon>
        <taxon>Embryophyta</taxon>
        <taxon>Tracheophyta</taxon>
        <taxon>Spermatophyta</taxon>
        <taxon>Magnoliopsida</taxon>
        <taxon>Liliopsida</taxon>
        <taxon>Arecaceae</taxon>
        <taxon>Arecoideae</taxon>
        <taxon>Cocoseae</taxon>
        <taxon>Elaeidinae</taxon>
        <taxon>Elaeis</taxon>
    </lineage>
</organism>
<dbReference type="Proteomes" id="UP000504607">
    <property type="component" value="Unplaced"/>
</dbReference>
<dbReference type="AlphaFoldDB" id="A0A8N4ESW7"/>
<dbReference type="GO" id="GO:0033907">
    <property type="term" value="F:beta-D-fucosidase activity"/>
    <property type="evidence" value="ECO:0007669"/>
    <property type="project" value="UniProtKB-ARBA"/>
</dbReference>
<reference evidence="8" key="1">
    <citation type="submission" date="2025-08" db="UniProtKB">
        <authorList>
            <consortium name="RefSeq"/>
        </authorList>
    </citation>
    <scope>IDENTIFICATION</scope>
</reference>
<evidence type="ECO:0000256" key="2">
    <source>
        <dbReference type="ARBA" id="ARBA00022729"/>
    </source>
</evidence>
<keyword evidence="7" id="KW-1185">Reference proteome</keyword>
<dbReference type="RefSeq" id="XP_029116574.1">
    <property type="nucleotide sequence ID" value="XM_029260741.1"/>
</dbReference>
<evidence type="ECO:0000313" key="8">
    <source>
        <dbReference type="RefSeq" id="XP_029116574.1"/>
    </source>
</evidence>
<feature type="region of interest" description="Disordered" evidence="6">
    <location>
        <begin position="1"/>
        <end position="22"/>
    </location>
</feature>
<feature type="compositionally biased region" description="Basic and acidic residues" evidence="6">
    <location>
        <begin position="7"/>
        <end position="20"/>
    </location>
</feature>
<evidence type="ECO:0000256" key="4">
    <source>
        <dbReference type="PROSITE-ProRule" id="PRU10055"/>
    </source>
</evidence>
<dbReference type="SUPFAM" id="SSF51445">
    <property type="entry name" value="(Trans)glycosidases"/>
    <property type="match status" value="1"/>
</dbReference>
<dbReference type="InterPro" id="IPR017853">
    <property type="entry name" value="GH"/>
</dbReference>
<evidence type="ECO:0000313" key="7">
    <source>
        <dbReference type="Proteomes" id="UP000504607"/>
    </source>
</evidence>
<protein>
    <submittedName>
        <fullName evidence="8">Beta-glucosidase 12-like</fullName>
    </submittedName>
</protein>
<dbReference type="GO" id="GO:0004565">
    <property type="term" value="F:beta-galactosidase activity"/>
    <property type="evidence" value="ECO:0007669"/>
    <property type="project" value="UniProtKB-ARBA"/>
</dbReference>
<dbReference type="PROSITE" id="PS00572">
    <property type="entry name" value="GLYCOSYL_HYDROL_F1_1"/>
    <property type="match status" value="1"/>
</dbReference>
<gene>
    <name evidence="8" type="primary">LOC105061291</name>
</gene>
<dbReference type="PRINTS" id="PR00131">
    <property type="entry name" value="GLHYDRLASE1"/>
</dbReference>
<evidence type="ECO:0000256" key="1">
    <source>
        <dbReference type="ARBA" id="ARBA00010838"/>
    </source>
</evidence>
<comment type="similarity">
    <text evidence="1 5">Belongs to the glycosyl hydrolase 1 family.</text>
</comment>
<keyword evidence="2" id="KW-0732">Signal</keyword>
<dbReference type="FunFam" id="3.20.20.80:FF:000020">
    <property type="entry name" value="Beta-glucosidase 12"/>
    <property type="match status" value="1"/>
</dbReference>